<dbReference type="GO" id="GO:0061711">
    <property type="term" value="F:tRNA N(6)-L-threonylcarbamoyladenine synthase activity"/>
    <property type="evidence" value="ECO:0007669"/>
    <property type="project" value="UniProtKB-EC"/>
</dbReference>
<dbReference type="Proteomes" id="UP001445335">
    <property type="component" value="Unassembled WGS sequence"/>
</dbReference>
<proteinExistence type="inferred from homology"/>
<comment type="function">
    <text evidence="6">Required for the formation of a threonylcarbamoyl group on adenosine at position 37 (t(6)A37) in mitochondrial tRNAs that read codons beginning with adenine. Probably involved in the transfer of the threonylcarbamoyl moiety of threonylcarbamoyl-AMP (TC-AMP) to the N6 group of A37. Involved in mitochondrial genome maintenance.</text>
</comment>
<dbReference type="GO" id="GO:0046872">
    <property type="term" value="F:metal ion binding"/>
    <property type="evidence" value="ECO:0007669"/>
    <property type="project" value="UniProtKB-KW"/>
</dbReference>
<keyword evidence="1 6" id="KW-0808">Transferase</keyword>
<protein>
    <recommendedName>
        <fullName evidence="6">Glycoprotease 1</fullName>
    </recommendedName>
</protein>
<keyword evidence="6" id="KW-0496">Mitochondrion</keyword>
<dbReference type="InterPro" id="IPR043129">
    <property type="entry name" value="ATPase_NBD"/>
</dbReference>
<evidence type="ECO:0000256" key="7">
    <source>
        <dbReference type="SAM" id="MobiDB-lite"/>
    </source>
</evidence>
<dbReference type="InterPro" id="IPR022450">
    <property type="entry name" value="TsaD"/>
</dbReference>
<evidence type="ECO:0000256" key="3">
    <source>
        <dbReference type="ARBA" id="ARBA00022723"/>
    </source>
</evidence>
<evidence type="ECO:0000313" key="10">
    <source>
        <dbReference type="Proteomes" id="UP001445335"/>
    </source>
</evidence>
<feature type="domain" description="Gcp-like" evidence="8">
    <location>
        <begin position="38"/>
        <end position="332"/>
    </location>
</feature>
<dbReference type="InterPro" id="IPR000905">
    <property type="entry name" value="Gcp-like_dom"/>
</dbReference>
<organism evidence="9 10">
    <name type="scientific">Elliptochloris bilobata</name>
    <dbReference type="NCBI Taxonomy" id="381761"/>
    <lineage>
        <taxon>Eukaryota</taxon>
        <taxon>Viridiplantae</taxon>
        <taxon>Chlorophyta</taxon>
        <taxon>core chlorophytes</taxon>
        <taxon>Trebouxiophyceae</taxon>
        <taxon>Trebouxiophyceae incertae sedis</taxon>
        <taxon>Elliptochloris clade</taxon>
        <taxon>Elliptochloris</taxon>
    </lineage>
</organism>
<keyword evidence="3 6" id="KW-0479">Metal-binding</keyword>
<evidence type="ECO:0000259" key="8">
    <source>
        <dbReference type="Pfam" id="PF00814"/>
    </source>
</evidence>
<comment type="subcellular location">
    <subcellularLocation>
        <location evidence="6">Mitochondrion</location>
    </subcellularLocation>
</comment>
<comment type="caution">
    <text evidence="9">The sequence shown here is derived from an EMBL/GenBank/DDBJ whole genome shotgun (WGS) entry which is preliminary data.</text>
</comment>
<sequence>MTGLHDSAAALDDALVLGIESSCDDTGVAVVRACDGAILGQALATQVDIHAPWGGVVPNLAMEAHAAAMDGTVAAALADAGVAAADLHAVAVTVGPGLALCLQVGVRKARQLAAEHALQLVPVHHMEAHALVARMGNPRLAFPFLCLLVSGGHNLLVVAEGVGRYSLLGATLDDAVGEAYDKSARLLGLPADPNGGAALEAFAAGGDPARFAFSPPLRGRGGCNFSYAGLKTAVRLAIEAEAPGPPTDANRQARADIAASFQRVAVAHLEERTRRAAGWAREAHPRLRHLVVSGGVAANALVRARLQAAAATHALELVAPLPALCTDNGAMADRDEEWVDVRPRWPLTDRCDPRSLPEKRSARKSRLHTSLDAMTAAALAAEPEAAQLSSREEPHAGAPAALAGRT</sequence>
<feature type="region of interest" description="Disordered" evidence="7">
    <location>
        <begin position="382"/>
        <end position="406"/>
    </location>
</feature>
<dbReference type="AlphaFoldDB" id="A0AAW1RE83"/>
<comment type="catalytic activity">
    <reaction evidence="5 6">
        <text>L-threonylcarbamoyladenylate + adenosine(37) in tRNA = N(6)-L-threonylcarbamoyladenosine(37) in tRNA + AMP + H(+)</text>
        <dbReference type="Rhea" id="RHEA:37059"/>
        <dbReference type="Rhea" id="RHEA-COMP:10162"/>
        <dbReference type="Rhea" id="RHEA-COMP:10163"/>
        <dbReference type="ChEBI" id="CHEBI:15378"/>
        <dbReference type="ChEBI" id="CHEBI:73682"/>
        <dbReference type="ChEBI" id="CHEBI:74411"/>
        <dbReference type="ChEBI" id="CHEBI:74418"/>
        <dbReference type="ChEBI" id="CHEBI:456215"/>
        <dbReference type="EC" id="2.3.1.234"/>
    </reaction>
</comment>
<reference evidence="9 10" key="1">
    <citation type="journal article" date="2024" name="Nat. Commun.">
        <title>Phylogenomics reveals the evolutionary origins of lichenization in chlorophyte algae.</title>
        <authorList>
            <person name="Puginier C."/>
            <person name="Libourel C."/>
            <person name="Otte J."/>
            <person name="Skaloud P."/>
            <person name="Haon M."/>
            <person name="Grisel S."/>
            <person name="Petersen M."/>
            <person name="Berrin J.G."/>
            <person name="Delaux P.M."/>
            <person name="Dal Grande F."/>
            <person name="Keller J."/>
        </authorList>
    </citation>
    <scope>NUCLEOTIDE SEQUENCE [LARGE SCALE GENOMIC DNA]</scope>
    <source>
        <strain evidence="9 10">SAG 245.80</strain>
    </source>
</reference>
<dbReference type="CDD" id="cd24134">
    <property type="entry name" value="ASKHA_NBD_OSGEPL1_QRI7_euk"/>
    <property type="match status" value="1"/>
</dbReference>
<dbReference type="NCBIfam" id="TIGR00329">
    <property type="entry name" value="gcp_kae1"/>
    <property type="match status" value="1"/>
</dbReference>
<dbReference type="PANTHER" id="PTHR11735">
    <property type="entry name" value="TRNA N6-ADENOSINE THREONYLCARBAMOYLTRANSFERASE"/>
    <property type="match status" value="1"/>
</dbReference>
<dbReference type="SUPFAM" id="SSF53067">
    <property type="entry name" value="Actin-like ATPase domain"/>
    <property type="match status" value="1"/>
</dbReference>
<keyword evidence="4 6" id="KW-0012">Acyltransferase</keyword>
<evidence type="ECO:0000256" key="4">
    <source>
        <dbReference type="ARBA" id="ARBA00023315"/>
    </source>
</evidence>
<dbReference type="Gene3D" id="3.30.420.40">
    <property type="match status" value="2"/>
</dbReference>
<comment type="similarity">
    <text evidence="6">Belongs to the KAE1 / TsaD family.</text>
</comment>
<dbReference type="PRINTS" id="PR00789">
    <property type="entry name" value="OSIALOPTASE"/>
</dbReference>
<dbReference type="GO" id="GO:0002949">
    <property type="term" value="P:tRNA threonylcarbamoyladenosine modification"/>
    <property type="evidence" value="ECO:0007669"/>
    <property type="project" value="UniProtKB-UniRule"/>
</dbReference>
<keyword evidence="2 6" id="KW-0819">tRNA processing</keyword>
<evidence type="ECO:0000256" key="6">
    <source>
        <dbReference type="HAMAP-Rule" id="MF_03179"/>
    </source>
</evidence>
<dbReference type="NCBIfam" id="TIGR03723">
    <property type="entry name" value="T6A_TsaD_YgjD"/>
    <property type="match status" value="1"/>
</dbReference>
<dbReference type="HAMAP" id="MF_01445">
    <property type="entry name" value="TsaD"/>
    <property type="match status" value="1"/>
</dbReference>
<dbReference type="PANTHER" id="PTHR11735:SF6">
    <property type="entry name" value="TRNA N6-ADENOSINE THREONYLCARBAMOYLTRANSFERASE, MITOCHONDRIAL"/>
    <property type="match status" value="1"/>
</dbReference>
<name>A0AAW1RE83_9CHLO</name>
<comment type="subunit">
    <text evidence="6">Homodimer.</text>
</comment>
<dbReference type="InterPro" id="IPR017861">
    <property type="entry name" value="KAE1/TsaD"/>
</dbReference>
<accession>A0AAW1RE83</accession>
<keyword evidence="10" id="KW-1185">Reference proteome</keyword>
<evidence type="ECO:0000313" key="9">
    <source>
        <dbReference type="EMBL" id="KAK9831944.1"/>
    </source>
</evidence>
<evidence type="ECO:0000256" key="1">
    <source>
        <dbReference type="ARBA" id="ARBA00022679"/>
    </source>
</evidence>
<evidence type="ECO:0000256" key="2">
    <source>
        <dbReference type="ARBA" id="ARBA00022694"/>
    </source>
</evidence>
<dbReference type="Pfam" id="PF00814">
    <property type="entry name" value="TsaD"/>
    <property type="match status" value="1"/>
</dbReference>
<dbReference type="EMBL" id="JALJOU010000043">
    <property type="protein sequence ID" value="KAK9831944.1"/>
    <property type="molecule type" value="Genomic_DNA"/>
</dbReference>
<comment type="cofactor">
    <cofactor evidence="6">
        <name>a divalent metal cation</name>
        <dbReference type="ChEBI" id="CHEBI:60240"/>
    </cofactor>
    <text evidence="6">Binds 1 divalent metal cation per subunit.</text>
</comment>
<evidence type="ECO:0000256" key="5">
    <source>
        <dbReference type="ARBA" id="ARBA00048117"/>
    </source>
</evidence>
<gene>
    <name evidence="6" type="primary">GCP1</name>
    <name evidence="9" type="ORF">WJX81_001782</name>
</gene>
<dbReference type="GO" id="GO:0005739">
    <property type="term" value="C:mitochondrion"/>
    <property type="evidence" value="ECO:0007669"/>
    <property type="project" value="UniProtKB-SubCell"/>
</dbReference>